<accession>A0ABN2Z6R5</accession>
<dbReference type="Proteomes" id="UP001500443">
    <property type="component" value="Unassembled WGS sequence"/>
</dbReference>
<dbReference type="RefSeq" id="WP_344291980.1">
    <property type="nucleotide sequence ID" value="NZ_BAAAPF010000187.1"/>
</dbReference>
<feature type="region of interest" description="Disordered" evidence="1">
    <location>
        <begin position="59"/>
        <end position="82"/>
    </location>
</feature>
<evidence type="ECO:0000313" key="2">
    <source>
        <dbReference type="EMBL" id="GAA2137662.1"/>
    </source>
</evidence>
<evidence type="ECO:0000313" key="3">
    <source>
        <dbReference type="Proteomes" id="UP001500443"/>
    </source>
</evidence>
<proteinExistence type="predicted"/>
<protein>
    <submittedName>
        <fullName evidence="2">Uncharacterized protein</fullName>
    </submittedName>
</protein>
<sequence length="82" mass="8843">MARLFGRRADPGRSTRTPPPEVLAEARRHPGGWVYEIDGSMVSDPDGEVPPTAIAGAWEVGEDGTPTGVYRPNPNYAPTPRD</sequence>
<name>A0ABN2Z6R5_9ACTN</name>
<dbReference type="EMBL" id="BAAAPF010000187">
    <property type="protein sequence ID" value="GAA2137662.1"/>
    <property type="molecule type" value="Genomic_DNA"/>
</dbReference>
<keyword evidence="3" id="KW-1185">Reference proteome</keyword>
<comment type="caution">
    <text evidence="2">The sequence shown here is derived from an EMBL/GenBank/DDBJ whole genome shotgun (WGS) entry which is preliminary data.</text>
</comment>
<evidence type="ECO:0000256" key="1">
    <source>
        <dbReference type="SAM" id="MobiDB-lite"/>
    </source>
</evidence>
<feature type="region of interest" description="Disordered" evidence="1">
    <location>
        <begin position="1"/>
        <end position="23"/>
    </location>
</feature>
<organism evidence="2 3">
    <name type="scientific">Streptomyces synnematoformans</name>
    <dbReference type="NCBI Taxonomy" id="415721"/>
    <lineage>
        <taxon>Bacteria</taxon>
        <taxon>Bacillati</taxon>
        <taxon>Actinomycetota</taxon>
        <taxon>Actinomycetes</taxon>
        <taxon>Kitasatosporales</taxon>
        <taxon>Streptomycetaceae</taxon>
        <taxon>Streptomyces</taxon>
    </lineage>
</organism>
<gene>
    <name evidence="2" type="ORF">GCM10009802_46890</name>
</gene>
<reference evidence="2 3" key="1">
    <citation type="journal article" date="2019" name="Int. J. Syst. Evol. Microbiol.">
        <title>The Global Catalogue of Microorganisms (GCM) 10K type strain sequencing project: providing services to taxonomists for standard genome sequencing and annotation.</title>
        <authorList>
            <consortium name="The Broad Institute Genomics Platform"/>
            <consortium name="The Broad Institute Genome Sequencing Center for Infectious Disease"/>
            <person name="Wu L."/>
            <person name="Ma J."/>
        </authorList>
    </citation>
    <scope>NUCLEOTIDE SEQUENCE [LARGE SCALE GENOMIC DNA]</scope>
    <source>
        <strain evidence="2 3">JCM 15481</strain>
    </source>
</reference>